<dbReference type="PROSITE" id="PS50885">
    <property type="entry name" value="HAMP"/>
    <property type="match status" value="1"/>
</dbReference>
<dbReference type="KEGG" id="dli:dnl_05180"/>
<keyword evidence="1" id="KW-0812">Transmembrane</keyword>
<gene>
    <name evidence="3" type="ORF">dnl_05180</name>
</gene>
<keyword evidence="1" id="KW-1133">Transmembrane helix</keyword>
<evidence type="ECO:0000256" key="1">
    <source>
        <dbReference type="SAM" id="Phobius"/>
    </source>
</evidence>
<organism evidence="3 4">
    <name type="scientific">Desulfonema limicola</name>
    <dbReference type="NCBI Taxonomy" id="45656"/>
    <lineage>
        <taxon>Bacteria</taxon>
        <taxon>Pseudomonadati</taxon>
        <taxon>Thermodesulfobacteriota</taxon>
        <taxon>Desulfobacteria</taxon>
        <taxon>Desulfobacterales</taxon>
        <taxon>Desulfococcaceae</taxon>
        <taxon>Desulfonema</taxon>
    </lineage>
</organism>
<feature type="transmembrane region" description="Helical" evidence="1">
    <location>
        <begin position="16"/>
        <end position="36"/>
    </location>
</feature>
<reference evidence="3" key="1">
    <citation type="journal article" date="2021" name="Microb. Physiol.">
        <title>Proteogenomic Insights into the Physiology of Marine, Sulfate-Reducing, Filamentous Desulfonema limicola and Desulfonema magnum.</title>
        <authorList>
            <person name="Schnaars V."/>
            <person name="Wohlbrand L."/>
            <person name="Scheve S."/>
            <person name="Hinrichs C."/>
            <person name="Reinhardt R."/>
            <person name="Rabus R."/>
        </authorList>
    </citation>
    <scope>NUCLEOTIDE SEQUENCE</scope>
    <source>
        <strain evidence="3">5ac10</strain>
    </source>
</reference>
<keyword evidence="4" id="KW-1185">Reference proteome</keyword>
<dbReference type="InterPro" id="IPR003660">
    <property type="entry name" value="HAMP_dom"/>
</dbReference>
<feature type="domain" description="HAMP" evidence="2">
    <location>
        <begin position="68"/>
        <end position="124"/>
    </location>
</feature>
<name>A0A975GEJ9_9BACT</name>
<evidence type="ECO:0000313" key="3">
    <source>
        <dbReference type="EMBL" id="QTA78297.1"/>
    </source>
</evidence>
<dbReference type="AlphaFoldDB" id="A0A975GEJ9"/>
<dbReference type="Proteomes" id="UP000663720">
    <property type="component" value="Chromosome"/>
</dbReference>
<dbReference type="EMBL" id="CP061799">
    <property type="protein sequence ID" value="QTA78297.1"/>
    <property type="molecule type" value="Genomic_DNA"/>
</dbReference>
<dbReference type="GO" id="GO:0007165">
    <property type="term" value="P:signal transduction"/>
    <property type="evidence" value="ECO:0007669"/>
    <property type="project" value="InterPro"/>
</dbReference>
<sequence length="212" mass="24089">MKKVMDKKISYFRRTVLIYFILIGAAAMIFCSYYLYETSGYQVKLQNYIIAAIVFSASITAILILFMRNIITPMEQISRALGEAAKKLSQGHLDLALPVFPGNDVNKIGEYLNDFTVNVQEVLLHVQTHSNFIIKTIEQIKQKLGEQNNAVITPQIERDFTLARQHIQNIQEMIQAFEYYDICLENGKVMSGNTQSASKTQAGCEAEKEKHP</sequence>
<dbReference type="Gene3D" id="6.10.340.10">
    <property type="match status" value="1"/>
</dbReference>
<proteinExistence type="predicted"/>
<accession>A0A975GEJ9</accession>
<protein>
    <submittedName>
        <fullName evidence="3">HAMP domain-containing protein</fullName>
    </submittedName>
</protein>
<keyword evidence="1" id="KW-0472">Membrane</keyword>
<evidence type="ECO:0000313" key="4">
    <source>
        <dbReference type="Proteomes" id="UP000663720"/>
    </source>
</evidence>
<evidence type="ECO:0000259" key="2">
    <source>
        <dbReference type="PROSITE" id="PS50885"/>
    </source>
</evidence>
<dbReference type="GO" id="GO:0016020">
    <property type="term" value="C:membrane"/>
    <property type="evidence" value="ECO:0007669"/>
    <property type="project" value="InterPro"/>
</dbReference>
<feature type="transmembrane region" description="Helical" evidence="1">
    <location>
        <begin position="48"/>
        <end position="67"/>
    </location>
</feature>